<dbReference type="PANTHER" id="PTHR24148">
    <property type="entry name" value="ANKYRIN REPEAT DOMAIN-CONTAINING PROTEIN 39 HOMOLOG-RELATED"/>
    <property type="match status" value="1"/>
</dbReference>
<dbReference type="InterPro" id="IPR052895">
    <property type="entry name" value="HetReg/Transcr_Mod"/>
</dbReference>
<protein>
    <submittedName>
        <fullName evidence="1">Uncharacterized protein</fullName>
    </submittedName>
</protein>
<dbReference type="Proteomes" id="UP000701801">
    <property type="component" value="Unassembled WGS sequence"/>
</dbReference>
<comment type="caution">
    <text evidence="1">The sequence shown here is derived from an EMBL/GenBank/DDBJ whole genome shotgun (WGS) entry which is preliminary data.</text>
</comment>
<sequence length="328" mass="37641">MEHDASKKNIFMGVLLKLAFLMDASDPRDRICAFLAFQEPNENQIVPDYGLEVNDAYMIISESIVKSTNSLSILGLVRGTSSPGSLPSWVVDWRVKEMTQGNPFDENLLSSRRKFDACSGYQHRTVDKMTITKSLPVRGKRLSEIVAVSSVIHHGHLPLNRRFKIDEVLNSIDLNLTPEKRFSLERDQDDLYKRILLVLTAQDMNVFKSPFDREYSINRMLRAYQNDDRAFNVPEKYLDIAKQLNDIGGMHIIYQKRVFYSGVGLFGLGPELMKENDLICILHGSIVPIIPREQKAGFELVGQCYFENWMHGDLVYWKEDEGDLFNLI</sequence>
<dbReference type="OrthoDB" id="3542970at2759"/>
<proteinExistence type="predicted"/>
<evidence type="ECO:0000313" key="2">
    <source>
        <dbReference type="Proteomes" id="UP000701801"/>
    </source>
</evidence>
<organism evidence="1 2">
    <name type="scientific">Hymenoscyphus albidus</name>
    <dbReference type="NCBI Taxonomy" id="595503"/>
    <lineage>
        <taxon>Eukaryota</taxon>
        <taxon>Fungi</taxon>
        <taxon>Dikarya</taxon>
        <taxon>Ascomycota</taxon>
        <taxon>Pezizomycotina</taxon>
        <taxon>Leotiomycetes</taxon>
        <taxon>Helotiales</taxon>
        <taxon>Helotiaceae</taxon>
        <taxon>Hymenoscyphus</taxon>
    </lineage>
</organism>
<dbReference type="AlphaFoldDB" id="A0A9N9LAW4"/>
<dbReference type="PANTHER" id="PTHR24148:SF64">
    <property type="entry name" value="HETEROKARYON INCOMPATIBILITY DOMAIN-CONTAINING PROTEIN"/>
    <property type="match status" value="1"/>
</dbReference>
<gene>
    <name evidence="1" type="ORF">HYALB_00001965</name>
</gene>
<evidence type="ECO:0000313" key="1">
    <source>
        <dbReference type="EMBL" id="CAG8971854.1"/>
    </source>
</evidence>
<dbReference type="EMBL" id="CAJVRM010000028">
    <property type="protein sequence ID" value="CAG8971854.1"/>
    <property type="molecule type" value="Genomic_DNA"/>
</dbReference>
<reference evidence="1" key="1">
    <citation type="submission" date="2021-07" db="EMBL/GenBank/DDBJ databases">
        <authorList>
            <person name="Durling M."/>
        </authorList>
    </citation>
    <scope>NUCLEOTIDE SEQUENCE</scope>
</reference>
<keyword evidence="2" id="KW-1185">Reference proteome</keyword>
<accession>A0A9N9LAW4</accession>
<name>A0A9N9LAW4_9HELO</name>
<dbReference type="Pfam" id="PF26639">
    <property type="entry name" value="Het-6_barrel"/>
    <property type="match status" value="1"/>
</dbReference>